<feature type="transmembrane region" description="Helical" evidence="1">
    <location>
        <begin position="66"/>
        <end position="86"/>
    </location>
</feature>
<evidence type="ECO:0000313" key="3">
    <source>
        <dbReference type="Proteomes" id="UP001341840"/>
    </source>
</evidence>
<comment type="caution">
    <text evidence="2">The sequence shown here is derived from an EMBL/GenBank/DDBJ whole genome shotgun (WGS) entry which is preliminary data.</text>
</comment>
<protein>
    <submittedName>
        <fullName evidence="2">Uncharacterized protein</fullName>
    </submittedName>
</protein>
<gene>
    <name evidence="2" type="ORF">PIB30_098734</name>
</gene>
<feature type="non-terminal residue" evidence="2">
    <location>
        <position position="1"/>
    </location>
</feature>
<evidence type="ECO:0000313" key="2">
    <source>
        <dbReference type="EMBL" id="MED6177504.1"/>
    </source>
</evidence>
<proteinExistence type="predicted"/>
<reference evidence="2 3" key="1">
    <citation type="journal article" date="2023" name="Plants (Basel)">
        <title>Bridging the Gap: Combining Genomics and Transcriptomics Approaches to Understand Stylosanthes scabra, an Orphan Legume from the Brazilian Caatinga.</title>
        <authorList>
            <person name="Ferreira-Neto J.R.C."/>
            <person name="da Silva M.D."/>
            <person name="Binneck E."/>
            <person name="de Melo N.F."/>
            <person name="da Silva R.H."/>
            <person name="de Melo A.L.T.M."/>
            <person name="Pandolfi V."/>
            <person name="Bustamante F.O."/>
            <person name="Brasileiro-Vidal A.C."/>
            <person name="Benko-Iseppon A.M."/>
        </authorList>
    </citation>
    <scope>NUCLEOTIDE SEQUENCE [LARGE SCALE GENOMIC DNA]</scope>
    <source>
        <tissue evidence="2">Leaves</tissue>
    </source>
</reference>
<keyword evidence="1" id="KW-0472">Membrane</keyword>
<keyword evidence="1" id="KW-0812">Transmembrane</keyword>
<sequence length="89" mass="10074">SDPAVTPNHVRVLRKAEVAKNGSKVAVTSLAWMSGVRYLKVGTRSRIGHRGRRKVYLQQRSVTTEMVWRLIVALFVWGFSLYAVGFREA</sequence>
<accession>A0ABU6VWF6</accession>
<dbReference type="Proteomes" id="UP001341840">
    <property type="component" value="Unassembled WGS sequence"/>
</dbReference>
<dbReference type="EMBL" id="JASCZI010153594">
    <property type="protein sequence ID" value="MED6177504.1"/>
    <property type="molecule type" value="Genomic_DNA"/>
</dbReference>
<name>A0ABU6VWF6_9FABA</name>
<evidence type="ECO:0000256" key="1">
    <source>
        <dbReference type="SAM" id="Phobius"/>
    </source>
</evidence>
<organism evidence="2 3">
    <name type="scientific">Stylosanthes scabra</name>
    <dbReference type="NCBI Taxonomy" id="79078"/>
    <lineage>
        <taxon>Eukaryota</taxon>
        <taxon>Viridiplantae</taxon>
        <taxon>Streptophyta</taxon>
        <taxon>Embryophyta</taxon>
        <taxon>Tracheophyta</taxon>
        <taxon>Spermatophyta</taxon>
        <taxon>Magnoliopsida</taxon>
        <taxon>eudicotyledons</taxon>
        <taxon>Gunneridae</taxon>
        <taxon>Pentapetalae</taxon>
        <taxon>rosids</taxon>
        <taxon>fabids</taxon>
        <taxon>Fabales</taxon>
        <taxon>Fabaceae</taxon>
        <taxon>Papilionoideae</taxon>
        <taxon>50 kb inversion clade</taxon>
        <taxon>dalbergioids sensu lato</taxon>
        <taxon>Dalbergieae</taxon>
        <taxon>Pterocarpus clade</taxon>
        <taxon>Stylosanthes</taxon>
    </lineage>
</organism>
<keyword evidence="1" id="KW-1133">Transmembrane helix</keyword>
<keyword evidence="3" id="KW-1185">Reference proteome</keyword>